<gene>
    <name evidence="1" type="primary">hpnC</name>
    <name evidence="1" type="ORF">WKW77_02455</name>
</gene>
<accession>A0ABU8V8N0</accession>
<dbReference type="CDD" id="cd00683">
    <property type="entry name" value="Trans_IPPS_HH"/>
    <property type="match status" value="1"/>
</dbReference>
<organism evidence="1 2">
    <name type="scientific">Variovorax ureilyticus</name>
    <dbReference type="NCBI Taxonomy" id="1836198"/>
    <lineage>
        <taxon>Bacteria</taxon>
        <taxon>Pseudomonadati</taxon>
        <taxon>Pseudomonadota</taxon>
        <taxon>Betaproteobacteria</taxon>
        <taxon>Burkholderiales</taxon>
        <taxon>Comamonadaceae</taxon>
        <taxon>Variovorax</taxon>
    </lineage>
</organism>
<proteinExistence type="predicted"/>
<dbReference type="SFLD" id="SFLDG01212">
    <property type="entry name" value="Phytoene_synthase_like"/>
    <property type="match status" value="1"/>
</dbReference>
<evidence type="ECO:0000313" key="1">
    <source>
        <dbReference type="EMBL" id="MEJ8809908.1"/>
    </source>
</evidence>
<dbReference type="SUPFAM" id="SSF48576">
    <property type="entry name" value="Terpenoid synthases"/>
    <property type="match status" value="1"/>
</dbReference>
<evidence type="ECO:0000313" key="2">
    <source>
        <dbReference type="Proteomes" id="UP001365846"/>
    </source>
</evidence>
<dbReference type="EC" id="2.5.1.21" evidence="1"/>
<keyword evidence="1" id="KW-0808">Transferase</keyword>
<reference evidence="1 2" key="1">
    <citation type="submission" date="2024-03" db="EMBL/GenBank/DDBJ databases">
        <title>Novel species of the genus Variovorax.</title>
        <authorList>
            <person name="Liu Q."/>
            <person name="Xin Y.-H."/>
        </authorList>
    </citation>
    <scope>NUCLEOTIDE SEQUENCE [LARGE SCALE GENOMIC DNA]</scope>
    <source>
        <strain evidence="1 2">KACC 18899</strain>
    </source>
</reference>
<name>A0ABU8V8N0_9BURK</name>
<dbReference type="Gene3D" id="1.10.600.10">
    <property type="entry name" value="Farnesyl Diphosphate Synthase"/>
    <property type="match status" value="1"/>
</dbReference>
<dbReference type="EMBL" id="JBBKZU010000001">
    <property type="protein sequence ID" value="MEJ8809908.1"/>
    <property type="molecule type" value="Genomic_DNA"/>
</dbReference>
<dbReference type="NCBIfam" id="TIGR03464">
    <property type="entry name" value="HpnC"/>
    <property type="match status" value="1"/>
</dbReference>
<protein>
    <submittedName>
        <fullName evidence="1">Squalene synthase HpnC</fullName>
        <ecNumber evidence="1">2.5.1.21</ecNumber>
    </submittedName>
</protein>
<sequence>MSTRASPVVAAPPTHYENFPVASWLCPPRLRPPIAAIYAFARTADDIADEGDASAAQRLDDLRAYRSDLAAVAHGTPPSPRWPEVFGPLAHAMHDFALPEQLLADLLSAFMQDIEKTRDRAGYADRTELLDYCCRSADPVGRLLLHLYGVNDERSLRQSDAICSALQLINFWQDLSVDLPRGRYYLPRHDCEAHGLSGSSFETFRPLGSAPAPAPALALVASLARWARSLMEEGAPLVHALPGRAGWELRFVIQGGLRILDKIEALGCDTFASRPTVGKADAPLLAWRALRMRRQSPG</sequence>
<dbReference type="InterPro" id="IPR002060">
    <property type="entry name" value="Squ/phyt_synthse"/>
</dbReference>
<keyword evidence="2" id="KW-1185">Reference proteome</keyword>
<dbReference type="Pfam" id="PF00494">
    <property type="entry name" value="SQS_PSY"/>
    <property type="match status" value="1"/>
</dbReference>
<dbReference type="SFLD" id="SFLDG01018">
    <property type="entry name" value="Squalene/Phytoene_Synthase_Lik"/>
    <property type="match status" value="1"/>
</dbReference>
<dbReference type="GO" id="GO:0051996">
    <property type="term" value="F:squalene synthase [NAD(P)H] activity"/>
    <property type="evidence" value="ECO:0007669"/>
    <property type="project" value="UniProtKB-EC"/>
</dbReference>
<dbReference type="InterPro" id="IPR008949">
    <property type="entry name" value="Isoprenoid_synthase_dom_sf"/>
</dbReference>
<comment type="caution">
    <text evidence="1">The sequence shown here is derived from an EMBL/GenBank/DDBJ whole genome shotgun (WGS) entry which is preliminary data.</text>
</comment>
<dbReference type="Proteomes" id="UP001365846">
    <property type="component" value="Unassembled WGS sequence"/>
</dbReference>
<dbReference type="InterPro" id="IPR017827">
    <property type="entry name" value="HSQ_synthase_HpnC"/>
</dbReference>
<dbReference type="RefSeq" id="WP_340355221.1">
    <property type="nucleotide sequence ID" value="NZ_JBBKZU010000001.1"/>
</dbReference>
<dbReference type="SFLD" id="SFLDS00005">
    <property type="entry name" value="Isoprenoid_Synthase_Type_I"/>
    <property type="match status" value="1"/>
</dbReference>
<dbReference type="InterPro" id="IPR044843">
    <property type="entry name" value="Trans_IPPS_bact-type"/>
</dbReference>
<dbReference type="PANTHER" id="PTHR31480">
    <property type="entry name" value="BIFUNCTIONAL LYCOPENE CYCLASE/PHYTOENE SYNTHASE"/>
    <property type="match status" value="1"/>
</dbReference>
<dbReference type="InterPro" id="IPR033904">
    <property type="entry name" value="Trans_IPPS_HH"/>
</dbReference>